<dbReference type="Pfam" id="PF14067">
    <property type="entry name" value="LssY_C"/>
    <property type="match status" value="1"/>
</dbReference>
<evidence type="ECO:0000313" key="4">
    <source>
        <dbReference type="Proteomes" id="UP000193711"/>
    </source>
</evidence>
<dbReference type="OrthoDB" id="3725455at2"/>
<feature type="transmembrane region" description="Helical" evidence="1">
    <location>
        <begin position="315"/>
        <end position="337"/>
    </location>
</feature>
<dbReference type="RefSeq" id="WP_085476686.1">
    <property type="nucleotide sequence ID" value="NZ_FXBM01000002.1"/>
</dbReference>
<evidence type="ECO:0000256" key="1">
    <source>
        <dbReference type="SAM" id="Phobius"/>
    </source>
</evidence>
<feature type="domain" description="LssY-like C-terminal" evidence="2">
    <location>
        <begin position="75"/>
        <end position="264"/>
    </location>
</feature>
<dbReference type="EMBL" id="FXBM01000002">
    <property type="protein sequence ID" value="SMH43875.1"/>
    <property type="molecule type" value="Genomic_DNA"/>
</dbReference>
<protein>
    <submittedName>
        <fullName evidence="3">LssY C-terminus</fullName>
    </submittedName>
</protein>
<dbReference type="AlphaFoldDB" id="A0A1X7P160"/>
<gene>
    <name evidence="3" type="ORF">SAMN06295885_2249</name>
</gene>
<keyword evidence="1" id="KW-0812">Transmembrane</keyword>
<feature type="transmembrane region" description="Helical" evidence="1">
    <location>
        <begin position="21"/>
        <end position="38"/>
    </location>
</feature>
<organism evidence="3 4">
    <name type="scientific">Rathayibacter oskolensis</name>
    <dbReference type="NCBI Taxonomy" id="1891671"/>
    <lineage>
        <taxon>Bacteria</taxon>
        <taxon>Bacillati</taxon>
        <taxon>Actinomycetota</taxon>
        <taxon>Actinomycetes</taxon>
        <taxon>Micrococcales</taxon>
        <taxon>Microbacteriaceae</taxon>
        <taxon>Rathayibacter</taxon>
    </lineage>
</organism>
<proteinExistence type="predicted"/>
<dbReference type="STRING" id="1891671.SAMN06295885_2249"/>
<feature type="transmembrane region" description="Helical" evidence="1">
    <location>
        <begin position="418"/>
        <end position="437"/>
    </location>
</feature>
<evidence type="ECO:0000259" key="2">
    <source>
        <dbReference type="Pfam" id="PF14067"/>
    </source>
</evidence>
<sequence>MSSDRPSASRRFSVPALLDQAFFVLGGVAAVLLAVVLLDDGVRSGWAQIGFFVAVWVLVAYLALPRLHRILTRLYVPDYFIGRARTSDGLLGDPVNLAVQGTDAQLVHAMTSAGWTRADEVTLRSSRRIITSTLARRSYHEAPVSPLFVFGRQQDVAFQQEVAGNPAKRHHVRFWRCPDGWLLPGGFPVEWVAAGTFDRSVGLSLFTLQVTHKISPDTDRERDHIVESLRAAHPELQVDVLRDFSTGYHARNGGGDSIVTDGDLPVLDLRAVPVPPGAVAPDDAVIPAAATELAAPSLGTGAAARRRPSTTTVGALMLAARGLAYALQAALLASGVASLDDLTWLEDGTGGAPASSTLDEASTHLVALGALVAATLIWLLLSALVLRGSGTARILALTSSVLSTVTAFTALAQGGAAISLQTNLGSVAFDLLVLLALSSRSSRDYAASSSRLRAERRLRKRTRSAG</sequence>
<dbReference type="InterPro" id="IPR025902">
    <property type="entry name" value="LssY-like-C_dom"/>
</dbReference>
<name>A0A1X7P160_9MICO</name>
<feature type="transmembrane region" description="Helical" evidence="1">
    <location>
        <begin position="44"/>
        <end position="64"/>
    </location>
</feature>
<keyword evidence="1" id="KW-1133">Transmembrane helix</keyword>
<accession>A0A1X7P160</accession>
<keyword evidence="1" id="KW-0472">Membrane</keyword>
<keyword evidence="4" id="KW-1185">Reference proteome</keyword>
<feature type="transmembrane region" description="Helical" evidence="1">
    <location>
        <begin position="393"/>
        <end position="412"/>
    </location>
</feature>
<dbReference type="Proteomes" id="UP000193711">
    <property type="component" value="Unassembled WGS sequence"/>
</dbReference>
<reference evidence="4" key="1">
    <citation type="submission" date="2017-04" db="EMBL/GenBank/DDBJ databases">
        <authorList>
            <person name="Varghese N."/>
            <person name="Submissions S."/>
        </authorList>
    </citation>
    <scope>NUCLEOTIDE SEQUENCE [LARGE SCALE GENOMIC DNA]</scope>
    <source>
        <strain evidence="4">VKM Ac-2121</strain>
    </source>
</reference>
<evidence type="ECO:0000313" key="3">
    <source>
        <dbReference type="EMBL" id="SMH43875.1"/>
    </source>
</evidence>
<feature type="transmembrane region" description="Helical" evidence="1">
    <location>
        <begin position="365"/>
        <end position="386"/>
    </location>
</feature>